<evidence type="ECO:0000313" key="6">
    <source>
        <dbReference type="Proteomes" id="UP000095751"/>
    </source>
</evidence>
<dbReference type="InterPro" id="IPR016071">
    <property type="entry name" value="Staphylococal_nuclease_OB-fold"/>
</dbReference>
<dbReference type="KEGG" id="fcy:FRACYDRAFT_167357"/>
<dbReference type="GO" id="GO:0004519">
    <property type="term" value="F:endonuclease activity"/>
    <property type="evidence" value="ECO:0007669"/>
    <property type="project" value="UniProtKB-KW"/>
</dbReference>
<dbReference type="SMART" id="SM00318">
    <property type="entry name" value="SNc"/>
    <property type="match status" value="1"/>
</dbReference>
<dbReference type="Gene3D" id="2.40.50.90">
    <property type="match status" value="1"/>
</dbReference>
<evidence type="ECO:0000256" key="3">
    <source>
        <dbReference type="ARBA" id="ARBA00022801"/>
    </source>
</evidence>
<sequence>MGSCLSSTFAQHYPLQHQSPAATKTGITAVVQPTKTTSSSSYNNKMKIFPTYNSLPTGVKKFRVRNVYDGDTLTLVDERRVRLLGIDTPEMKPPQPYSEEAKQYTRSRCNKQEIWLLIDGEDHYGRLLAHIFVNNNHNNNSDKYLCINEGLVHEGFALYYTPKKDAKTFNWKKLIDLQSEARSSKRGIWKSFKDILVVKTTNGSAYHQRSCSHLSNIRNVQELKISAATDIGLHPCRTCM</sequence>
<proteinExistence type="predicted"/>
<accession>A0A1E7FTA1</accession>
<gene>
    <name evidence="5" type="ORF">FRACYDRAFT_167357</name>
</gene>
<dbReference type="PROSITE" id="PS50830">
    <property type="entry name" value="TNASE_3"/>
    <property type="match status" value="1"/>
</dbReference>
<dbReference type="EMBL" id="KV784354">
    <property type="protein sequence ID" value="OEU21043.1"/>
    <property type="molecule type" value="Genomic_DNA"/>
</dbReference>
<protein>
    <submittedName>
        <fullName evidence="5">Nuclease</fullName>
    </submittedName>
</protein>
<evidence type="ECO:0000259" key="4">
    <source>
        <dbReference type="PROSITE" id="PS50830"/>
    </source>
</evidence>
<dbReference type="PANTHER" id="PTHR12302:SF3">
    <property type="entry name" value="SERINE_THREONINE-PROTEIN KINASE 31"/>
    <property type="match status" value="1"/>
</dbReference>
<evidence type="ECO:0000256" key="2">
    <source>
        <dbReference type="ARBA" id="ARBA00022759"/>
    </source>
</evidence>
<keyword evidence="6" id="KW-1185">Reference proteome</keyword>
<dbReference type="PANTHER" id="PTHR12302">
    <property type="entry name" value="EBNA2 BINDING PROTEIN P100"/>
    <property type="match status" value="1"/>
</dbReference>
<keyword evidence="2" id="KW-0255">Endonuclease</keyword>
<dbReference type="Proteomes" id="UP000095751">
    <property type="component" value="Unassembled WGS sequence"/>
</dbReference>
<keyword evidence="3" id="KW-0378">Hydrolase</keyword>
<keyword evidence="1" id="KW-0540">Nuclease</keyword>
<dbReference type="Pfam" id="PF00565">
    <property type="entry name" value="SNase"/>
    <property type="match status" value="1"/>
</dbReference>
<evidence type="ECO:0000256" key="1">
    <source>
        <dbReference type="ARBA" id="ARBA00022722"/>
    </source>
</evidence>
<dbReference type="InterPro" id="IPR035437">
    <property type="entry name" value="SNase_OB-fold_sf"/>
</dbReference>
<reference evidence="5 6" key="1">
    <citation type="submission" date="2016-09" db="EMBL/GenBank/DDBJ databases">
        <title>Extensive genetic diversity and differential bi-allelic expression allows diatom success in the polar Southern Ocean.</title>
        <authorList>
            <consortium name="DOE Joint Genome Institute"/>
            <person name="Mock T."/>
            <person name="Otillar R.P."/>
            <person name="Strauss J."/>
            <person name="Dupont C."/>
            <person name="Frickenhaus S."/>
            <person name="Maumus F."/>
            <person name="Mcmullan M."/>
            <person name="Sanges R."/>
            <person name="Schmutz J."/>
            <person name="Toseland A."/>
            <person name="Valas R."/>
            <person name="Veluchamy A."/>
            <person name="Ward B.J."/>
            <person name="Allen A."/>
            <person name="Barry K."/>
            <person name="Falciatore A."/>
            <person name="Ferrante M."/>
            <person name="Fortunato A.E."/>
            <person name="Gloeckner G."/>
            <person name="Gruber A."/>
            <person name="Hipkin R."/>
            <person name="Janech M."/>
            <person name="Kroth P."/>
            <person name="Leese F."/>
            <person name="Lindquist E."/>
            <person name="Lyon B.R."/>
            <person name="Martin J."/>
            <person name="Mayer C."/>
            <person name="Parker M."/>
            <person name="Quesneville H."/>
            <person name="Raymond J."/>
            <person name="Uhlig C."/>
            <person name="Valentin K.U."/>
            <person name="Worden A.Z."/>
            <person name="Armbrust E.V."/>
            <person name="Bowler C."/>
            <person name="Green B."/>
            <person name="Moulton V."/>
            <person name="Van Oosterhout C."/>
            <person name="Grigoriev I."/>
        </authorList>
    </citation>
    <scope>NUCLEOTIDE SEQUENCE [LARGE SCALE GENOMIC DNA]</scope>
    <source>
        <strain evidence="5 6">CCMP1102</strain>
    </source>
</reference>
<feature type="non-terminal residue" evidence="5">
    <location>
        <position position="240"/>
    </location>
</feature>
<dbReference type="GO" id="GO:0005737">
    <property type="term" value="C:cytoplasm"/>
    <property type="evidence" value="ECO:0007669"/>
    <property type="project" value="TreeGrafter"/>
</dbReference>
<name>A0A1E7FTA1_9STRA</name>
<evidence type="ECO:0000313" key="5">
    <source>
        <dbReference type="EMBL" id="OEU21043.1"/>
    </source>
</evidence>
<feature type="domain" description="TNase-like" evidence="4">
    <location>
        <begin position="58"/>
        <end position="191"/>
    </location>
</feature>
<dbReference type="OrthoDB" id="430293at2759"/>
<dbReference type="AlphaFoldDB" id="A0A1E7FTA1"/>
<organism evidence="5 6">
    <name type="scientific">Fragilariopsis cylindrus CCMP1102</name>
    <dbReference type="NCBI Taxonomy" id="635003"/>
    <lineage>
        <taxon>Eukaryota</taxon>
        <taxon>Sar</taxon>
        <taxon>Stramenopiles</taxon>
        <taxon>Ochrophyta</taxon>
        <taxon>Bacillariophyta</taxon>
        <taxon>Bacillariophyceae</taxon>
        <taxon>Bacillariophycidae</taxon>
        <taxon>Bacillariales</taxon>
        <taxon>Bacillariaceae</taxon>
        <taxon>Fragilariopsis</taxon>
    </lineage>
</organism>
<dbReference type="GO" id="GO:0016787">
    <property type="term" value="F:hydrolase activity"/>
    <property type="evidence" value="ECO:0007669"/>
    <property type="project" value="UniProtKB-KW"/>
</dbReference>
<dbReference type="SUPFAM" id="SSF50199">
    <property type="entry name" value="Staphylococcal nuclease"/>
    <property type="match status" value="1"/>
</dbReference>
<dbReference type="InParanoid" id="A0A1E7FTA1"/>